<dbReference type="GO" id="GO:0016887">
    <property type="term" value="F:ATP hydrolysis activity"/>
    <property type="evidence" value="ECO:0007669"/>
    <property type="project" value="InterPro"/>
</dbReference>
<dbReference type="InterPro" id="IPR003593">
    <property type="entry name" value="AAA+_ATPase"/>
</dbReference>
<dbReference type="InterPro" id="IPR027417">
    <property type="entry name" value="P-loop_NTPase"/>
</dbReference>
<comment type="caution">
    <text evidence="8">The sequence shown here is derived from an EMBL/GenBank/DDBJ whole genome shotgun (WGS) entry which is preliminary data.</text>
</comment>
<dbReference type="PROSITE" id="PS00211">
    <property type="entry name" value="ABC_TRANSPORTER_1"/>
    <property type="match status" value="1"/>
</dbReference>
<evidence type="ECO:0000256" key="4">
    <source>
        <dbReference type="ARBA" id="ARBA00022741"/>
    </source>
</evidence>
<dbReference type="SMART" id="SM00382">
    <property type="entry name" value="AAA"/>
    <property type="match status" value="1"/>
</dbReference>
<dbReference type="Pfam" id="PF00005">
    <property type="entry name" value="ABC_tran"/>
    <property type="match status" value="1"/>
</dbReference>
<evidence type="ECO:0000256" key="2">
    <source>
        <dbReference type="ARBA" id="ARBA00022448"/>
    </source>
</evidence>
<evidence type="ECO:0000256" key="1">
    <source>
        <dbReference type="ARBA" id="ARBA00005417"/>
    </source>
</evidence>
<dbReference type="PANTHER" id="PTHR43820">
    <property type="entry name" value="HIGH-AFFINITY BRANCHED-CHAIN AMINO ACID TRANSPORT ATP-BINDING PROTEIN LIVF"/>
    <property type="match status" value="1"/>
</dbReference>
<dbReference type="InterPro" id="IPR003439">
    <property type="entry name" value="ABC_transporter-like_ATP-bd"/>
</dbReference>
<accession>C5TCE1</accession>
<dbReference type="PATRIC" id="fig|573060.9.peg.341"/>
<evidence type="ECO:0000256" key="3">
    <source>
        <dbReference type="ARBA" id="ARBA00022475"/>
    </source>
</evidence>
<name>C5TCE1_ACIDE</name>
<evidence type="ECO:0000313" key="9">
    <source>
        <dbReference type="Proteomes" id="UP000003856"/>
    </source>
</evidence>
<keyword evidence="3" id="KW-0472">Membrane</keyword>
<keyword evidence="3" id="KW-1003">Cell membrane</keyword>
<feature type="domain" description="ABC transporter" evidence="7">
    <location>
        <begin position="17"/>
        <end position="257"/>
    </location>
</feature>
<keyword evidence="5" id="KW-0067">ATP-binding</keyword>
<dbReference type="PANTHER" id="PTHR43820:SF2">
    <property type="entry name" value="ABC TRANSPORTER ATP-BINDING PROTEIN"/>
    <property type="match status" value="1"/>
</dbReference>
<reference evidence="8 9" key="1">
    <citation type="submission" date="2009-05" db="EMBL/GenBank/DDBJ databases">
        <title>The draft genome of Acidovorax delafieldii 2AN.</title>
        <authorList>
            <consortium name="US DOE Joint Genome Institute (JGI-PGF)"/>
            <person name="Lucas S."/>
            <person name="Copeland A."/>
            <person name="Lapidus A."/>
            <person name="Glavina del Rio T."/>
            <person name="Tice H."/>
            <person name="Bruce D."/>
            <person name="Goodwin L."/>
            <person name="Pitluck S."/>
            <person name="Larimer F."/>
            <person name="Land M.L."/>
            <person name="Hauser L."/>
            <person name="Shelobolina E.S."/>
            <person name="Picardal F."/>
            <person name="Roden E."/>
            <person name="Emerson D."/>
        </authorList>
    </citation>
    <scope>NUCLEOTIDE SEQUENCE [LARGE SCALE GENOMIC DNA]</scope>
    <source>
        <strain evidence="8 9">2AN</strain>
    </source>
</reference>
<evidence type="ECO:0000259" key="7">
    <source>
        <dbReference type="PROSITE" id="PS50893"/>
    </source>
</evidence>
<sequence length="257" mass="27625">MAQAPSSLPQACPAPLLEVQGLNAWYGAAQVLFGVDLQVGRGEVVALMGRNGAGKSTTLKAIVGLEVRRTIQPGGQLRFLGRDIARCAPFQVARMGLGYVPEDRRIFTDLSVRDNLEVGRQGARHWPDGSAAPHWTPERLFGLFPNLGEMPDRPGGRMSGGEQQMLTVARTLMGQPLLVLLDEPSEGVAPLIVEQMAHTIGQLKAQGVSVLLSEQNLHFAAAVADRAYVLEKGQIRHHGAMADLVADPKVRGDYLGV</sequence>
<dbReference type="EMBL" id="ACQT01000443">
    <property type="protein sequence ID" value="EER57857.1"/>
    <property type="molecule type" value="Genomic_DNA"/>
</dbReference>
<dbReference type="Proteomes" id="UP000003856">
    <property type="component" value="Unassembled WGS sequence"/>
</dbReference>
<keyword evidence="4" id="KW-0547">Nucleotide-binding</keyword>
<protein>
    <submittedName>
        <fullName evidence="8">ABC transporter related protein</fullName>
    </submittedName>
</protein>
<gene>
    <name evidence="8" type="ORF">AcdelDRAFT_4572</name>
</gene>
<dbReference type="OrthoDB" id="9776369at2"/>
<dbReference type="GO" id="GO:0015807">
    <property type="term" value="P:L-amino acid transport"/>
    <property type="evidence" value="ECO:0007669"/>
    <property type="project" value="TreeGrafter"/>
</dbReference>
<evidence type="ECO:0000313" key="8">
    <source>
        <dbReference type="EMBL" id="EER57857.1"/>
    </source>
</evidence>
<dbReference type="AlphaFoldDB" id="C5TCE1"/>
<proteinExistence type="inferred from homology"/>
<dbReference type="GO" id="GO:0005524">
    <property type="term" value="F:ATP binding"/>
    <property type="evidence" value="ECO:0007669"/>
    <property type="project" value="UniProtKB-KW"/>
</dbReference>
<evidence type="ECO:0000256" key="6">
    <source>
        <dbReference type="ARBA" id="ARBA00022970"/>
    </source>
</evidence>
<dbReference type="PROSITE" id="PS50893">
    <property type="entry name" value="ABC_TRANSPORTER_2"/>
    <property type="match status" value="1"/>
</dbReference>
<comment type="similarity">
    <text evidence="1">Belongs to the ABC transporter superfamily.</text>
</comment>
<evidence type="ECO:0000256" key="5">
    <source>
        <dbReference type="ARBA" id="ARBA00022840"/>
    </source>
</evidence>
<dbReference type="GO" id="GO:0015658">
    <property type="term" value="F:branched-chain amino acid transmembrane transporter activity"/>
    <property type="evidence" value="ECO:0007669"/>
    <property type="project" value="TreeGrafter"/>
</dbReference>
<organism evidence="8 9">
    <name type="scientific">Acidovorax delafieldii 2AN</name>
    <dbReference type="NCBI Taxonomy" id="573060"/>
    <lineage>
        <taxon>Bacteria</taxon>
        <taxon>Pseudomonadati</taxon>
        <taxon>Pseudomonadota</taxon>
        <taxon>Betaproteobacteria</taxon>
        <taxon>Burkholderiales</taxon>
        <taxon>Comamonadaceae</taxon>
        <taxon>Acidovorax</taxon>
    </lineage>
</organism>
<dbReference type="Gene3D" id="3.40.50.300">
    <property type="entry name" value="P-loop containing nucleotide triphosphate hydrolases"/>
    <property type="match status" value="1"/>
</dbReference>
<dbReference type="RefSeq" id="WP_005800874.1">
    <property type="nucleotide sequence ID" value="NZ_ACQT01000443.1"/>
</dbReference>
<keyword evidence="9" id="KW-1185">Reference proteome</keyword>
<dbReference type="CDD" id="cd03224">
    <property type="entry name" value="ABC_TM1139_LivF_branched"/>
    <property type="match status" value="1"/>
</dbReference>
<keyword evidence="2" id="KW-0813">Transport</keyword>
<dbReference type="InterPro" id="IPR017871">
    <property type="entry name" value="ABC_transporter-like_CS"/>
</dbReference>
<keyword evidence="6" id="KW-0029">Amino-acid transport</keyword>
<dbReference type="InterPro" id="IPR052156">
    <property type="entry name" value="BCAA_Transport_ATP-bd_LivF"/>
</dbReference>
<dbReference type="SUPFAM" id="SSF52540">
    <property type="entry name" value="P-loop containing nucleoside triphosphate hydrolases"/>
    <property type="match status" value="1"/>
</dbReference>